<sequence>MFQQALNDFKNMPIEISENKEFQRDLLVRGTIQDWEAEVQKFKDHFDSADRIAQNTPAMKLLMSRKKRIEDFLKSQNA</sequence>
<comment type="caution">
    <text evidence="1">The sequence shown here is derived from an EMBL/GenBank/DDBJ whole genome shotgun (WGS) entry which is preliminary data.</text>
</comment>
<keyword evidence="2" id="KW-1185">Reference proteome</keyword>
<dbReference type="EMBL" id="AAXW01000031">
    <property type="protein sequence ID" value="EAZ90070.1"/>
    <property type="molecule type" value="Genomic_DNA"/>
</dbReference>
<accession>A3ITX5</accession>
<evidence type="ECO:0000313" key="1">
    <source>
        <dbReference type="EMBL" id="EAZ90070.1"/>
    </source>
</evidence>
<gene>
    <name evidence="1" type="ORF">CY0110_15030</name>
</gene>
<dbReference type="AlphaFoldDB" id="A3ITX5"/>
<dbReference type="Proteomes" id="UP000003781">
    <property type="component" value="Unassembled WGS sequence"/>
</dbReference>
<name>A3ITX5_9CHRO</name>
<organism evidence="1 2">
    <name type="scientific">Crocosphaera chwakensis CCY0110</name>
    <dbReference type="NCBI Taxonomy" id="391612"/>
    <lineage>
        <taxon>Bacteria</taxon>
        <taxon>Bacillati</taxon>
        <taxon>Cyanobacteriota</taxon>
        <taxon>Cyanophyceae</taxon>
        <taxon>Oscillatoriophycideae</taxon>
        <taxon>Chroococcales</taxon>
        <taxon>Aphanothecaceae</taxon>
        <taxon>Crocosphaera</taxon>
        <taxon>Crocosphaera chwakensis</taxon>
    </lineage>
</organism>
<reference evidence="1 2" key="1">
    <citation type="submission" date="2007-03" db="EMBL/GenBank/DDBJ databases">
        <authorList>
            <person name="Stal L."/>
            <person name="Ferriera S."/>
            <person name="Johnson J."/>
            <person name="Kravitz S."/>
            <person name="Beeson K."/>
            <person name="Sutton G."/>
            <person name="Rogers Y.-H."/>
            <person name="Friedman R."/>
            <person name="Frazier M."/>
            <person name="Venter J.C."/>
        </authorList>
    </citation>
    <scope>NUCLEOTIDE SEQUENCE [LARGE SCALE GENOMIC DNA]</scope>
    <source>
        <strain evidence="1 2">CCY0110</strain>
    </source>
</reference>
<proteinExistence type="predicted"/>
<protein>
    <submittedName>
        <fullName evidence="1">Uncharacterized protein</fullName>
    </submittedName>
</protein>
<evidence type="ECO:0000313" key="2">
    <source>
        <dbReference type="Proteomes" id="UP000003781"/>
    </source>
</evidence>